<accession>A0AAW2HGM1</accession>
<dbReference type="InterPro" id="IPR050910">
    <property type="entry name" value="JMJD6_ArgDemeth/LysHydrox"/>
</dbReference>
<evidence type="ECO:0000259" key="1">
    <source>
        <dbReference type="Pfam" id="PF13621"/>
    </source>
</evidence>
<dbReference type="EMBL" id="JARGDH010000005">
    <property type="protein sequence ID" value="KAL0268798.1"/>
    <property type="molecule type" value="Genomic_DNA"/>
</dbReference>
<dbReference type="PANTHER" id="PTHR12480:SF19">
    <property type="entry name" value="CUPIN-LIKE DOMAIN-CONTAINING PROTEIN"/>
    <property type="match status" value="1"/>
</dbReference>
<sequence>MPDTLTKVFRPPVQCSMCQGITHVEKVANLTPDLFEDRYAYSGRPVVITDGMVNWTAREVFSFDFFKGIYETRMEQWSTYGCQFFPYNTEFNHLREVFNMSRERATMVDGTEPWYVGWSNCDEEVNVILRRHYGRPYFLPTTAETKKLDWIFMGSTGYGAPMHVDNVEHPSWQAQLRGRKKWVLQPPPECYYSCRDVHVTVEPGEIIVLDTNRWYHSTLIVSKEMSITIGAEYD</sequence>
<dbReference type="Pfam" id="PF13621">
    <property type="entry name" value="Cupin_8"/>
    <property type="match status" value="1"/>
</dbReference>
<dbReference type="PANTHER" id="PTHR12480">
    <property type="entry name" value="ARGININE DEMETHYLASE AND LYSYL-HYDROXYLASE JMJD"/>
    <property type="match status" value="1"/>
</dbReference>
<reference evidence="2" key="1">
    <citation type="journal article" date="2024" name="Gigascience">
        <title>Chromosome-level genome of the poultry shaft louse Menopon gallinae provides insight into the host-switching and adaptive evolution of parasitic lice.</title>
        <authorList>
            <person name="Xu Y."/>
            <person name="Ma L."/>
            <person name="Liu S."/>
            <person name="Liang Y."/>
            <person name="Liu Q."/>
            <person name="He Z."/>
            <person name="Tian L."/>
            <person name="Duan Y."/>
            <person name="Cai W."/>
            <person name="Li H."/>
            <person name="Song F."/>
        </authorList>
    </citation>
    <scope>NUCLEOTIDE SEQUENCE</scope>
    <source>
        <strain evidence="2">Cailab_2023a</strain>
    </source>
</reference>
<gene>
    <name evidence="2" type="ORF">PYX00_010613</name>
</gene>
<dbReference type="AlphaFoldDB" id="A0AAW2HGM1"/>
<comment type="caution">
    <text evidence="2">The sequence shown here is derived from an EMBL/GenBank/DDBJ whole genome shotgun (WGS) entry which is preliminary data.</text>
</comment>
<dbReference type="GO" id="GO:0016706">
    <property type="term" value="F:2-oxoglutarate-dependent dioxygenase activity"/>
    <property type="evidence" value="ECO:0007669"/>
    <property type="project" value="TreeGrafter"/>
</dbReference>
<dbReference type="Gene3D" id="2.60.120.650">
    <property type="entry name" value="Cupin"/>
    <property type="match status" value="1"/>
</dbReference>
<dbReference type="SUPFAM" id="SSF51197">
    <property type="entry name" value="Clavaminate synthase-like"/>
    <property type="match status" value="1"/>
</dbReference>
<dbReference type="InterPro" id="IPR041667">
    <property type="entry name" value="Cupin_8"/>
</dbReference>
<protein>
    <recommendedName>
        <fullName evidence="1">Cupin-like domain-containing protein</fullName>
    </recommendedName>
</protein>
<proteinExistence type="predicted"/>
<evidence type="ECO:0000313" key="2">
    <source>
        <dbReference type="EMBL" id="KAL0268798.1"/>
    </source>
</evidence>
<organism evidence="2">
    <name type="scientific">Menopon gallinae</name>
    <name type="common">poultry shaft louse</name>
    <dbReference type="NCBI Taxonomy" id="328185"/>
    <lineage>
        <taxon>Eukaryota</taxon>
        <taxon>Metazoa</taxon>
        <taxon>Ecdysozoa</taxon>
        <taxon>Arthropoda</taxon>
        <taxon>Hexapoda</taxon>
        <taxon>Insecta</taxon>
        <taxon>Pterygota</taxon>
        <taxon>Neoptera</taxon>
        <taxon>Paraneoptera</taxon>
        <taxon>Psocodea</taxon>
        <taxon>Troctomorpha</taxon>
        <taxon>Phthiraptera</taxon>
        <taxon>Amblycera</taxon>
        <taxon>Menoponidae</taxon>
        <taxon>Menopon</taxon>
    </lineage>
</organism>
<feature type="domain" description="Cupin-like" evidence="1">
    <location>
        <begin position="33"/>
        <end position="189"/>
    </location>
</feature>
<name>A0AAW2HGM1_9NEOP</name>